<evidence type="ECO:0000313" key="2">
    <source>
        <dbReference type="Proteomes" id="UP001060919"/>
    </source>
</evidence>
<accession>A0A916DR31</accession>
<dbReference type="EMBL" id="AP026867">
    <property type="protein sequence ID" value="BDS10420.1"/>
    <property type="molecule type" value="Genomic_DNA"/>
</dbReference>
<name>A0A916DR31_9BACT</name>
<proteinExistence type="predicted"/>
<protein>
    <submittedName>
        <fullName evidence="1">Uncharacterized protein</fullName>
    </submittedName>
</protein>
<reference evidence="1" key="1">
    <citation type="submission" date="2022-09" db="EMBL/GenBank/DDBJ databases">
        <title>Aureispira anguillicida sp. nov., isolated from Leptocephalus of Japanese eel Anguilla japonica.</title>
        <authorList>
            <person name="Yuasa K."/>
            <person name="Mekata T."/>
            <person name="Ikunari K."/>
        </authorList>
    </citation>
    <scope>NUCLEOTIDE SEQUENCE</scope>
    <source>
        <strain evidence="1">EL160426</strain>
    </source>
</reference>
<organism evidence="1 2">
    <name type="scientific">Aureispira anguillae</name>
    <dbReference type="NCBI Taxonomy" id="2864201"/>
    <lineage>
        <taxon>Bacteria</taxon>
        <taxon>Pseudomonadati</taxon>
        <taxon>Bacteroidota</taxon>
        <taxon>Saprospiria</taxon>
        <taxon>Saprospirales</taxon>
        <taxon>Saprospiraceae</taxon>
        <taxon>Aureispira</taxon>
    </lineage>
</organism>
<sequence>MLFFLLLIQPVFCLAVVIVLVAIDIGYVQESTKNTVEFNLEAFVLLRYLL</sequence>
<evidence type="ECO:0000313" key="1">
    <source>
        <dbReference type="EMBL" id="BDS10420.1"/>
    </source>
</evidence>
<gene>
    <name evidence="1" type="ORF">AsAng_0011280</name>
</gene>
<keyword evidence="2" id="KW-1185">Reference proteome</keyword>
<dbReference type="Proteomes" id="UP001060919">
    <property type="component" value="Chromosome"/>
</dbReference>
<dbReference type="AlphaFoldDB" id="A0A916DR31"/>
<dbReference type="KEGG" id="aup:AsAng_0011280"/>